<evidence type="ECO:0000256" key="8">
    <source>
        <dbReference type="ARBA" id="ARBA00022833"/>
    </source>
</evidence>
<evidence type="ECO:0000313" key="18">
    <source>
        <dbReference type="Proteomes" id="UP001146120"/>
    </source>
</evidence>
<name>A0AAV2YTF5_9STRA</name>
<dbReference type="CDD" id="cd00030">
    <property type="entry name" value="C2"/>
    <property type="match status" value="1"/>
</dbReference>
<dbReference type="FunFam" id="3.30.200.20:FF:000537">
    <property type="entry name" value="Non-specific serine/threonine protein kinase"/>
    <property type="match status" value="1"/>
</dbReference>
<dbReference type="PROSITE" id="PS00108">
    <property type="entry name" value="PROTEIN_KINASE_ST"/>
    <property type="match status" value="1"/>
</dbReference>
<dbReference type="InterPro" id="IPR011011">
    <property type="entry name" value="Znf_FYVE_PHD"/>
</dbReference>
<dbReference type="PROSITE" id="PS50011">
    <property type="entry name" value="PROTEIN_KINASE_DOM"/>
    <property type="match status" value="1"/>
</dbReference>
<evidence type="ECO:0000256" key="10">
    <source>
        <dbReference type="PROSITE-ProRule" id="PRU00091"/>
    </source>
</evidence>
<keyword evidence="18" id="KW-1185">Reference proteome</keyword>
<dbReference type="InterPro" id="IPR011009">
    <property type="entry name" value="Kinase-like_dom_sf"/>
</dbReference>
<dbReference type="InterPro" id="IPR000008">
    <property type="entry name" value="C2_dom"/>
</dbReference>
<dbReference type="EMBL" id="DAKRPA010000165">
    <property type="protein sequence ID" value="DAZ96507.1"/>
    <property type="molecule type" value="Genomic_DNA"/>
</dbReference>
<dbReference type="GO" id="GO:0004674">
    <property type="term" value="F:protein serine/threonine kinase activity"/>
    <property type="evidence" value="ECO:0007669"/>
    <property type="project" value="UniProtKB-KW"/>
</dbReference>
<evidence type="ECO:0000256" key="5">
    <source>
        <dbReference type="ARBA" id="ARBA00022741"/>
    </source>
</evidence>
<evidence type="ECO:0000313" key="17">
    <source>
        <dbReference type="EMBL" id="DAZ96507.1"/>
    </source>
</evidence>
<evidence type="ECO:0000256" key="7">
    <source>
        <dbReference type="ARBA" id="ARBA00022777"/>
    </source>
</evidence>
<dbReference type="InterPro" id="IPR045270">
    <property type="entry name" value="STKc_AGC"/>
</dbReference>
<dbReference type="Pfam" id="PF01363">
    <property type="entry name" value="FYVE"/>
    <property type="match status" value="1"/>
</dbReference>
<dbReference type="SUPFAM" id="SSF56112">
    <property type="entry name" value="Protein kinase-like (PK-like)"/>
    <property type="match status" value="1"/>
</dbReference>
<dbReference type="InterPro" id="IPR008271">
    <property type="entry name" value="Ser/Thr_kinase_AS"/>
</dbReference>
<dbReference type="Gene3D" id="2.60.40.150">
    <property type="entry name" value="C2 domain"/>
    <property type="match status" value="1"/>
</dbReference>
<accession>A0AAV2YTF5</accession>
<evidence type="ECO:0000259" key="14">
    <source>
        <dbReference type="PROSITE" id="PS50011"/>
    </source>
</evidence>
<dbReference type="PANTHER" id="PTHR24351">
    <property type="entry name" value="RIBOSOMAL PROTEIN S6 KINASE"/>
    <property type="match status" value="1"/>
</dbReference>
<dbReference type="SUPFAM" id="SSF57903">
    <property type="entry name" value="FYVE/PHD zinc finger"/>
    <property type="match status" value="1"/>
</dbReference>
<keyword evidence="2" id="KW-0597">Phosphoprotein</keyword>
<dbReference type="PROSITE" id="PS50004">
    <property type="entry name" value="C2"/>
    <property type="match status" value="1"/>
</dbReference>
<evidence type="ECO:0000256" key="4">
    <source>
        <dbReference type="ARBA" id="ARBA00022723"/>
    </source>
</evidence>
<dbReference type="InterPro" id="IPR000719">
    <property type="entry name" value="Prot_kinase_dom"/>
</dbReference>
<evidence type="ECO:0000256" key="6">
    <source>
        <dbReference type="ARBA" id="ARBA00022771"/>
    </source>
</evidence>
<dbReference type="InterPro" id="IPR000961">
    <property type="entry name" value="AGC-kinase_C"/>
</dbReference>
<dbReference type="PROSITE" id="PS50178">
    <property type="entry name" value="ZF_FYVE"/>
    <property type="match status" value="1"/>
</dbReference>
<dbReference type="InterPro" id="IPR053858">
    <property type="entry name" value="Arb2_dom"/>
</dbReference>
<keyword evidence="9 11" id="KW-0067">ATP-binding</keyword>
<evidence type="ECO:0000259" key="13">
    <source>
        <dbReference type="PROSITE" id="PS50004"/>
    </source>
</evidence>
<keyword evidence="1" id="KW-0723">Serine/threonine-protein kinase</keyword>
<sequence>MRRLSSRGTGAKMVRSDEDVEELMQSLIAQIQMKLKNELGLREIYIPNSKAEAKCNFFVSSNYASCTKLCVFMQAGPGMQPGIWSRTIHPKTGFQGSMLPYLKTAIQGGYGVVIMNPSSNTAMVNGHRANILHSATPEDHVAYVWKNYIMPNAAKEISFIVHDSAGSLLKQFLHTLSPKDEKRIGGISFIESAHQMSSNDSARVRQILREKAVNFEASSEPMFTAIGSSKARLGCVSLSVGRTTSGGANNREWTVHSVQTSAFVFLQSIATSGIEASLRAIRATFPNKLVVTVNRARLTGQPYNNPYAVISCVGQKKETAGNHKHTMDPEWNQTFSFPVTSSQETITVTVKDRTFPLNTSLGHVTINMSEVGLNRADRRWLSLRDDKDPKAYGNGEVELTLEWVHDTFVARSDSFIRDQRGSRGEAQPRSNQTSGSSEANSCYLCSTNFVLHRRRYCRMCLRVVCASCSDRLFLPGFSEAKRVCSGCCDLQMMLHNKVPRMGANTRLNADEKMAEVAQKMEAMRQRELAKEAERKPLGIDDFDLMKVVGRGAFGKVLLVRKKDGKNGGGIYAMKILVKAHIVKNDQIENTKAEQHILKEINHPFIVRLRYAFQNPEKLYLVMDYYPGGSMFYHLRKSKRFTEERTQLYMAQLLTALMHLHSKQIAYRDLKLENILMDPHGNIALTDFGLSKEGQYIEGAIRASQAEQGMKTICGTAEYMAPELLRHQPYGKVVDWWSYGILLFEMLTGRTPFVDRNRRQMFKNIMQSEVIYPSYISPTARSLISKLLNRDPAKRLGGGPNGGRDIMAHPFYASIDWDKLLRKEYEPPFKPEVSSVDDITNVPEMFQNMAAVDSPVNKKTGEGHHFEDFSYQEETAMRAA</sequence>
<dbReference type="SUPFAM" id="SSF49562">
    <property type="entry name" value="C2 domain (Calcium/lipid-binding domain, CaLB)"/>
    <property type="match status" value="1"/>
</dbReference>
<dbReference type="PROSITE" id="PS51285">
    <property type="entry name" value="AGC_KINASE_CTER"/>
    <property type="match status" value="1"/>
</dbReference>
<proteinExistence type="predicted"/>
<evidence type="ECO:0000259" key="15">
    <source>
        <dbReference type="PROSITE" id="PS50178"/>
    </source>
</evidence>
<evidence type="ECO:0000256" key="2">
    <source>
        <dbReference type="ARBA" id="ARBA00022553"/>
    </source>
</evidence>
<evidence type="ECO:0000256" key="11">
    <source>
        <dbReference type="PROSITE-ProRule" id="PRU10141"/>
    </source>
</evidence>
<evidence type="ECO:0000256" key="12">
    <source>
        <dbReference type="SAM" id="MobiDB-lite"/>
    </source>
</evidence>
<dbReference type="InterPro" id="IPR017455">
    <property type="entry name" value="Znf_FYVE-rel"/>
</dbReference>
<keyword evidence="4" id="KW-0479">Metal-binding</keyword>
<feature type="binding site" evidence="11">
    <location>
        <position position="574"/>
    </location>
    <ligand>
        <name>ATP</name>
        <dbReference type="ChEBI" id="CHEBI:30616"/>
    </ligand>
</feature>
<reference evidence="17" key="2">
    <citation type="journal article" date="2023" name="Microbiol Resour">
        <title>Decontamination and Annotation of the Draft Genome Sequence of the Oomycete Lagenidium giganteum ARSEF 373.</title>
        <authorList>
            <person name="Morgan W.R."/>
            <person name="Tartar A."/>
        </authorList>
    </citation>
    <scope>NUCLEOTIDE SEQUENCE</scope>
    <source>
        <strain evidence="17">ARSEF 373</strain>
    </source>
</reference>
<keyword evidence="7" id="KW-0418">Kinase</keyword>
<dbReference type="PROSITE" id="PS00107">
    <property type="entry name" value="PROTEIN_KINASE_ATP"/>
    <property type="match status" value="1"/>
</dbReference>
<dbReference type="Gene3D" id="3.30.40.10">
    <property type="entry name" value="Zinc/RING finger domain, C3HC4 (zinc finger)"/>
    <property type="match status" value="1"/>
</dbReference>
<feature type="region of interest" description="Disordered" evidence="12">
    <location>
        <begin position="419"/>
        <end position="439"/>
    </location>
</feature>
<feature type="domain" description="Protein kinase" evidence="14">
    <location>
        <begin position="542"/>
        <end position="811"/>
    </location>
</feature>
<evidence type="ECO:0000256" key="1">
    <source>
        <dbReference type="ARBA" id="ARBA00022527"/>
    </source>
</evidence>
<dbReference type="InterPro" id="IPR013083">
    <property type="entry name" value="Znf_RING/FYVE/PHD"/>
</dbReference>
<reference evidence="17" key="1">
    <citation type="submission" date="2022-11" db="EMBL/GenBank/DDBJ databases">
        <authorList>
            <person name="Morgan W.R."/>
            <person name="Tartar A."/>
        </authorList>
    </citation>
    <scope>NUCLEOTIDE SEQUENCE</scope>
    <source>
        <strain evidence="17">ARSEF 373</strain>
    </source>
</reference>
<dbReference type="InterPro" id="IPR017441">
    <property type="entry name" value="Protein_kinase_ATP_BS"/>
</dbReference>
<gene>
    <name evidence="17" type="ORF">N0F65_008058</name>
</gene>
<keyword evidence="6 10" id="KW-0863">Zinc-finger</keyword>
<dbReference type="Pfam" id="PF22749">
    <property type="entry name" value="Arb2"/>
    <property type="match status" value="1"/>
</dbReference>
<organism evidence="17 18">
    <name type="scientific">Lagenidium giganteum</name>
    <dbReference type="NCBI Taxonomy" id="4803"/>
    <lineage>
        <taxon>Eukaryota</taxon>
        <taxon>Sar</taxon>
        <taxon>Stramenopiles</taxon>
        <taxon>Oomycota</taxon>
        <taxon>Peronosporomycetes</taxon>
        <taxon>Pythiales</taxon>
        <taxon>Pythiaceae</taxon>
    </lineage>
</organism>
<dbReference type="InterPro" id="IPR000306">
    <property type="entry name" value="Znf_FYVE"/>
</dbReference>
<comment type="caution">
    <text evidence="17">The sequence shown here is derived from an EMBL/GenBank/DDBJ whole genome shotgun (WGS) entry which is preliminary data.</text>
</comment>
<feature type="domain" description="C2" evidence="13">
    <location>
        <begin position="270"/>
        <end position="381"/>
    </location>
</feature>
<dbReference type="GO" id="GO:0005524">
    <property type="term" value="F:ATP binding"/>
    <property type="evidence" value="ECO:0007669"/>
    <property type="project" value="UniProtKB-UniRule"/>
</dbReference>
<dbReference type="FunFam" id="1.10.510.10:FF:000713">
    <property type="entry name" value="Non-specific serine/threonine protein kinase"/>
    <property type="match status" value="1"/>
</dbReference>
<dbReference type="Gene3D" id="3.30.200.20">
    <property type="entry name" value="Phosphorylase Kinase, domain 1"/>
    <property type="match status" value="1"/>
</dbReference>
<feature type="domain" description="FYVE-type" evidence="15">
    <location>
        <begin position="436"/>
        <end position="492"/>
    </location>
</feature>
<dbReference type="Proteomes" id="UP001146120">
    <property type="component" value="Unassembled WGS sequence"/>
</dbReference>
<evidence type="ECO:0000259" key="16">
    <source>
        <dbReference type="PROSITE" id="PS51285"/>
    </source>
</evidence>
<dbReference type="SMART" id="SM00133">
    <property type="entry name" value="S_TK_X"/>
    <property type="match status" value="1"/>
</dbReference>
<protein>
    <submittedName>
        <fullName evidence="17">Uncharacterized protein</fullName>
    </submittedName>
</protein>
<evidence type="ECO:0000256" key="9">
    <source>
        <dbReference type="ARBA" id="ARBA00022840"/>
    </source>
</evidence>
<dbReference type="SMART" id="SM00064">
    <property type="entry name" value="FYVE"/>
    <property type="match status" value="1"/>
</dbReference>
<dbReference type="InterPro" id="IPR035892">
    <property type="entry name" value="C2_domain_sf"/>
</dbReference>
<dbReference type="CDD" id="cd05123">
    <property type="entry name" value="STKc_AGC"/>
    <property type="match status" value="1"/>
</dbReference>
<keyword evidence="5 11" id="KW-0547">Nucleotide-binding</keyword>
<dbReference type="Pfam" id="PF00168">
    <property type="entry name" value="C2"/>
    <property type="match status" value="1"/>
</dbReference>
<dbReference type="AlphaFoldDB" id="A0AAV2YTF5"/>
<feature type="domain" description="AGC-kinase C-terminal" evidence="16">
    <location>
        <begin position="812"/>
        <end position="879"/>
    </location>
</feature>
<keyword evidence="3" id="KW-0808">Transferase</keyword>
<dbReference type="Gene3D" id="1.10.510.10">
    <property type="entry name" value="Transferase(Phosphotransferase) domain 1"/>
    <property type="match status" value="1"/>
</dbReference>
<keyword evidence="8" id="KW-0862">Zinc</keyword>
<evidence type="ECO:0000256" key="3">
    <source>
        <dbReference type="ARBA" id="ARBA00022679"/>
    </source>
</evidence>
<dbReference type="GO" id="GO:0008270">
    <property type="term" value="F:zinc ion binding"/>
    <property type="evidence" value="ECO:0007669"/>
    <property type="project" value="UniProtKB-KW"/>
</dbReference>
<dbReference type="SMART" id="SM00220">
    <property type="entry name" value="S_TKc"/>
    <property type="match status" value="1"/>
</dbReference>
<feature type="compositionally biased region" description="Polar residues" evidence="12">
    <location>
        <begin position="428"/>
        <end position="439"/>
    </location>
</feature>
<dbReference type="CDD" id="cd00065">
    <property type="entry name" value="FYVE_like_SF"/>
    <property type="match status" value="1"/>
</dbReference>
<dbReference type="Pfam" id="PF00069">
    <property type="entry name" value="Pkinase"/>
    <property type="match status" value="1"/>
</dbReference>
<dbReference type="SMART" id="SM00239">
    <property type="entry name" value="C2"/>
    <property type="match status" value="1"/>
</dbReference>